<evidence type="ECO:0000256" key="1">
    <source>
        <dbReference type="SAM" id="MobiDB-lite"/>
    </source>
</evidence>
<feature type="region of interest" description="Disordered" evidence="1">
    <location>
        <begin position="713"/>
        <end position="765"/>
    </location>
</feature>
<feature type="region of interest" description="Disordered" evidence="1">
    <location>
        <begin position="644"/>
        <end position="682"/>
    </location>
</feature>
<reference evidence="3" key="1">
    <citation type="submission" date="2016-11" db="UniProtKB">
        <authorList>
            <consortium name="WormBaseParasite"/>
        </authorList>
    </citation>
    <scope>IDENTIFICATION</scope>
</reference>
<feature type="compositionally biased region" description="Basic and acidic residues" evidence="1">
    <location>
        <begin position="109"/>
        <end position="124"/>
    </location>
</feature>
<feature type="compositionally biased region" description="Low complexity" evidence="1">
    <location>
        <begin position="644"/>
        <end position="654"/>
    </location>
</feature>
<feature type="compositionally biased region" description="Polar residues" evidence="1">
    <location>
        <begin position="532"/>
        <end position="543"/>
    </location>
</feature>
<feature type="compositionally biased region" description="Low complexity" evidence="1">
    <location>
        <begin position="181"/>
        <end position="207"/>
    </location>
</feature>
<organism evidence="2 3">
    <name type="scientific">Macrostomum lignano</name>
    <dbReference type="NCBI Taxonomy" id="282301"/>
    <lineage>
        <taxon>Eukaryota</taxon>
        <taxon>Metazoa</taxon>
        <taxon>Spiralia</taxon>
        <taxon>Lophotrochozoa</taxon>
        <taxon>Platyhelminthes</taxon>
        <taxon>Rhabditophora</taxon>
        <taxon>Macrostomorpha</taxon>
        <taxon>Macrostomida</taxon>
        <taxon>Macrostomidae</taxon>
        <taxon>Macrostomum</taxon>
    </lineage>
</organism>
<feature type="region of interest" description="Disordered" evidence="1">
    <location>
        <begin position="813"/>
        <end position="839"/>
    </location>
</feature>
<feature type="region of interest" description="Disordered" evidence="1">
    <location>
        <begin position="354"/>
        <end position="451"/>
    </location>
</feature>
<feature type="compositionally biased region" description="Basic residues" evidence="1">
    <location>
        <begin position="516"/>
        <end position="530"/>
    </location>
</feature>
<protein>
    <submittedName>
        <fullName evidence="3">RING-type domain-containing protein</fullName>
    </submittedName>
</protein>
<evidence type="ECO:0000313" key="2">
    <source>
        <dbReference type="Proteomes" id="UP000095280"/>
    </source>
</evidence>
<feature type="compositionally biased region" description="Basic and acidic residues" evidence="1">
    <location>
        <begin position="726"/>
        <end position="744"/>
    </location>
</feature>
<dbReference type="Proteomes" id="UP000095280">
    <property type="component" value="Unplaced"/>
</dbReference>
<name>A0A1I8JNQ3_9PLAT</name>
<sequence length="925" mass="100706">RRFSGLFRPPGAYPRSGRYSAKASRSLGPVEEAPRAAPREALTQLRRSRAVRQPRLPPTRTASAQPLTRRRIGGGGGGGNEIRLAGRSPPTRPEAKRLARGGCSSSSRRNGEAGRSKNAARADEGSLWINAPKNRRRGAPPAAAVGCFAFTVTVALGRERRLRAAIPPRLDNLARRRSNRPATAQPQQAAAPSRGCRSESSSPSASPNHPPSPARRHNQIGNGPSVLLEDYWNGTAGSVGLKSGKASVWAHAQARLNPAFNRASPGLECRSDLRQSLTQNWLHIFGGQPLFTGGASRLHRIRMSPTPGQPFPYRFGVWLRRLVWPDGRIRVVVGGSNSRSLLFNLAQQLSQWRRPTSAAAEEVRRRNQRERQQLGEDVQQERHVRGANGGGGAASPESWLRSAPAAATARQHPRTQRATEMIREAQKETKEGVHPAVHQSQGRAAVSASAAAAATDRMRGVRSAWDSVDSDVDRLEPTSATSAGVGFVLSLRRFSYIATGADGGAEQCAPNSARLGRSRRRQGFLRRHGQRTQSVRHPWSTPTGCRSKEVIDAEGEVEDGKADSESTCRRVETAEASAAAATAARGCCPEAEANGGGLVELNTLLWEPELSERLANYGWPHSELVESFAIDLGRQRLPLGHSLLRSGGLRNRTLSGRRRKPAPTPLTQRKTRKSGATARKGGWTWSASDMQLAIYQSLKDFALSLRTTGKRPLTTKWKRRAQLPSRPERSPSPRPSDAKDDDTKGRRRTTRSAARTLKAGLTSGKFDSPKSLLRTCSLPDLVDGGRDAGASAEAAPADEAFASSDVVAKPLLPGELSQPTMPTTTPTTTTSTGTRRRRAEKACRWTIGRRMKTSTRRRSGLRAELESRRWSGPSARGLRIGIRAGAGPRASREVETERRVKSVLSDQHSQLYDKIMTYYCYDNPN</sequence>
<feature type="region of interest" description="Disordered" evidence="1">
    <location>
        <begin position="1"/>
        <end position="140"/>
    </location>
</feature>
<accession>A0A1I8JNQ3</accession>
<feature type="region of interest" description="Disordered" evidence="1">
    <location>
        <begin position="168"/>
        <end position="222"/>
    </location>
</feature>
<evidence type="ECO:0000313" key="3">
    <source>
        <dbReference type="WBParaSite" id="snap_masked-unitig_32885-processed-gene-0.0-mRNA-1"/>
    </source>
</evidence>
<dbReference type="AlphaFoldDB" id="A0A1I8JNQ3"/>
<feature type="region of interest" description="Disordered" evidence="1">
    <location>
        <begin position="515"/>
        <end position="543"/>
    </location>
</feature>
<feature type="compositionally biased region" description="Basic and acidic residues" evidence="1">
    <location>
        <begin position="420"/>
        <end position="433"/>
    </location>
</feature>
<feature type="compositionally biased region" description="Basic and acidic residues" evidence="1">
    <location>
        <begin position="361"/>
        <end position="384"/>
    </location>
</feature>
<feature type="compositionally biased region" description="Low complexity" evidence="1">
    <location>
        <begin position="819"/>
        <end position="833"/>
    </location>
</feature>
<keyword evidence="2" id="KW-1185">Reference proteome</keyword>
<proteinExistence type="predicted"/>
<dbReference type="WBParaSite" id="snap_masked-unitig_32885-processed-gene-0.0-mRNA-1">
    <property type="protein sequence ID" value="snap_masked-unitig_32885-processed-gene-0.0-mRNA-1"/>
    <property type="gene ID" value="snap_masked-unitig_32885-processed-gene-0.0"/>
</dbReference>